<dbReference type="Pfam" id="PF08666">
    <property type="entry name" value="SAF"/>
    <property type="match status" value="1"/>
</dbReference>
<dbReference type="Pfam" id="PF16976">
    <property type="entry name" value="RcpC"/>
    <property type="match status" value="1"/>
</dbReference>
<keyword evidence="1" id="KW-0732">Signal</keyword>
<evidence type="ECO:0000256" key="1">
    <source>
        <dbReference type="SAM" id="SignalP"/>
    </source>
</evidence>
<gene>
    <name evidence="3" type="ORF">AHIS1636_14970</name>
</gene>
<dbReference type="InterPro" id="IPR031571">
    <property type="entry name" value="RcpC_dom"/>
</dbReference>
<protein>
    <recommendedName>
        <fullName evidence="2">SAF domain-containing protein</fullName>
    </recommendedName>
</protein>
<reference evidence="3 4" key="1">
    <citation type="journal article" date="2023" name="Int. J. Syst. Evol. Microbiol.">
        <title>Arthrobacter mangrovi sp. nov., an actinobacterium isolated from the rhizosphere of a mangrove.</title>
        <authorList>
            <person name="Hamada M."/>
            <person name="Saitou S."/>
            <person name="Enomoto N."/>
            <person name="Nanri K."/>
            <person name="Hidaka K."/>
            <person name="Miura T."/>
            <person name="Tamura T."/>
        </authorList>
    </citation>
    <scope>NUCLEOTIDE SEQUENCE [LARGE SCALE GENOMIC DNA]</scope>
    <source>
        <strain evidence="3 4">NBRC 112813</strain>
    </source>
</reference>
<proteinExistence type="predicted"/>
<evidence type="ECO:0000313" key="4">
    <source>
        <dbReference type="Proteomes" id="UP001209654"/>
    </source>
</evidence>
<feature type="chain" id="PRO_5045593704" description="SAF domain-containing protein" evidence="1">
    <location>
        <begin position="40"/>
        <end position="219"/>
    </location>
</feature>
<dbReference type="SMART" id="SM00858">
    <property type="entry name" value="SAF"/>
    <property type="match status" value="1"/>
</dbReference>
<name>A0ABQ5MSY5_9MICC</name>
<feature type="signal peptide" evidence="1">
    <location>
        <begin position="1"/>
        <end position="39"/>
    </location>
</feature>
<dbReference type="Proteomes" id="UP001209654">
    <property type="component" value="Unassembled WGS sequence"/>
</dbReference>
<accession>A0ABQ5MSY5</accession>
<comment type="caution">
    <text evidence="3">The sequence shown here is derived from an EMBL/GenBank/DDBJ whole genome shotgun (WGS) entry which is preliminary data.</text>
</comment>
<feature type="domain" description="SAF" evidence="2">
    <location>
        <begin position="48"/>
        <end position="110"/>
    </location>
</feature>
<dbReference type="InterPro" id="IPR017592">
    <property type="entry name" value="Pilus_assmbl_Flp-typ_CpaB"/>
</dbReference>
<keyword evidence="4" id="KW-1185">Reference proteome</keyword>
<dbReference type="NCBIfam" id="TIGR03177">
    <property type="entry name" value="pilus_cpaB"/>
    <property type="match status" value="1"/>
</dbReference>
<dbReference type="RefSeq" id="WP_264795185.1">
    <property type="nucleotide sequence ID" value="NZ_BRVS01000005.1"/>
</dbReference>
<evidence type="ECO:0000259" key="2">
    <source>
        <dbReference type="SMART" id="SM00858"/>
    </source>
</evidence>
<organism evidence="3 4">
    <name type="scientific">Arthrobacter mangrovi</name>
    <dbReference type="NCBI Taxonomy" id="2966350"/>
    <lineage>
        <taxon>Bacteria</taxon>
        <taxon>Bacillati</taxon>
        <taxon>Actinomycetota</taxon>
        <taxon>Actinomycetes</taxon>
        <taxon>Micrococcales</taxon>
        <taxon>Micrococcaceae</taxon>
        <taxon>Arthrobacter</taxon>
    </lineage>
</organism>
<dbReference type="InterPro" id="IPR013974">
    <property type="entry name" value="SAF"/>
</dbReference>
<dbReference type="EMBL" id="BRVS01000005">
    <property type="protein sequence ID" value="GLB67058.1"/>
    <property type="molecule type" value="Genomic_DNA"/>
</dbReference>
<sequence length="219" mass="21879">MQRTSPAGMARLVRRTVRRHYRLLAAICFCAAAGLAVQALTPEPVATVPVMVAVSDLPAGTVLADSDLRAARVPAAAVPPGASASAVQLAGQRLASALREGSPVLDTSVVGPGLLAGAPPGTAAVPVRPADKSTVQLVAPGQLVDIVLSTGNGYEDPEETLVLADAVPVLWKADTAGTDEGLLGPQESDGLVVVAASPSEAAALASASSRGKVFLVLVG</sequence>
<evidence type="ECO:0000313" key="3">
    <source>
        <dbReference type="EMBL" id="GLB67058.1"/>
    </source>
</evidence>
<dbReference type="CDD" id="cd11614">
    <property type="entry name" value="SAF_CpaB_FlgA_like"/>
    <property type="match status" value="1"/>
</dbReference>